<keyword evidence="6" id="KW-1133">Transmembrane helix</keyword>
<evidence type="ECO:0000256" key="1">
    <source>
        <dbReference type="ARBA" id="ARBA00001436"/>
    </source>
</evidence>
<dbReference type="Gene3D" id="3.40.50.2300">
    <property type="match status" value="1"/>
</dbReference>
<dbReference type="GO" id="GO:0001653">
    <property type="term" value="F:peptide receptor activity"/>
    <property type="evidence" value="ECO:0007669"/>
    <property type="project" value="TreeGrafter"/>
</dbReference>
<dbReference type="GO" id="GO:0005524">
    <property type="term" value="F:ATP binding"/>
    <property type="evidence" value="ECO:0007669"/>
    <property type="project" value="InterPro"/>
</dbReference>
<evidence type="ECO:0000256" key="9">
    <source>
        <dbReference type="ARBA" id="ARBA00023239"/>
    </source>
</evidence>
<feature type="domain" description="Guanylate cyclase" evidence="12">
    <location>
        <begin position="853"/>
        <end position="983"/>
    </location>
</feature>
<dbReference type="InterPro" id="IPR001245">
    <property type="entry name" value="Ser-Thr/Tyr_kinase_cat_dom"/>
</dbReference>
<gene>
    <name evidence="13" type="primary">RvY_03277-1</name>
    <name evidence="13" type="synonym">RvY_03277.1</name>
    <name evidence="13" type="ORF">RvY_03277</name>
</gene>
<accession>A0A1D1UMH7</accession>
<dbReference type="EMBL" id="BDGG01000001">
    <property type="protein sequence ID" value="GAU90926.1"/>
    <property type="molecule type" value="Genomic_DNA"/>
</dbReference>
<keyword evidence="7" id="KW-0472">Membrane</keyword>
<evidence type="ECO:0000256" key="5">
    <source>
        <dbReference type="ARBA" id="ARBA00022741"/>
    </source>
</evidence>
<dbReference type="Gene3D" id="3.30.70.1230">
    <property type="entry name" value="Nucleotide cyclase"/>
    <property type="match status" value="1"/>
</dbReference>
<keyword evidence="10" id="KW-0141">cGMP biosynthesis</keyword>
<dbReference type="SMART" id="SM00044">
    <property type="entry name" value="CYCc"/>
    <property type="match status" value="1"/>
</dbReference>
<keyword evidence="4" id="KW-0812">Transmembrane</keyword>
<keyword evidence="5" id="KW-0547">Nucleotide-binding</keyword>
<dbReference type="PANTHER" id="PTHR11920">
    <property type="entry name" value="GUANYLYL CYCLASE"/>
    <property type="match status" value="1"/>
</dbReference>
<dbReference type="GO" id="GO:0004016">
    <property type="term" value="F:adenylate cyclase activity"/>
    <property type="evidence" value="ECO:0007669"/>
    <property type="project" value="TreeGrafter"/>
</dbReference>
<evidence type="ECO:0000256" key="4">
    <source>
        <dbReference type="ARBA" id="ARBA00022692"/>
    </source>
</evidence>
<evidence type="ECO:0000313" key="13">
    <source>
        <dbReference type="EMBL" id="GAU90926.1"/>
    </source>
</evidence>
<name>A0A1D1UMH7_RAMVA</name>
<sequence>MAAVAMLSVAHNVMTFTGFAPEIQYMLGMSSAVSRIGYSVKSSMQSILQMCLKFDWTNIAVIWYQWDPNNATDVQIAAFQHEGRMSNLEQLIMQTNRNRPNKVKLTNIIHNNFVKDANDTLQNLWKASNTSRVIVFLTNNDVLRRYMIEAYYQGYSSGGYVFIAVDVFQTAIINDPMMVGSAMAINSNWTTGYPDNTTAYVEAMKSLLVVTMEMYGDDPSRKAWLARLLSKNPTLPAKPGLDQAAFMANAYDSVIILAYALRQHLNNGGTVAPNDAATNGQLSTYFYNQTFNTTKAPISTRHFFIDQQGDKRENYYIYAIQDKSLTTFDKSSYQRVGKWNSATYKLNITHEIVWPGGAVPLNVPLCGYLGSDTSNPSCVSSEAQMKQLLVGLSTSIPLAMLLVASGCFLYRQRREEKRITREWLAQAKDLMVVHPDEEYRARKDKLNKAVKAGIILEQNAALNDGQSMGAHSADGGFGYSMNRDSAGRSAITFHSGGASQYKRGEGMRSDTGFWRKAIVTVRWSHKKHIFMSRKVLREIRQVRALEHDNLCIFAGACIAKDTTVVLYEYCPRGTLQDLINNPAQKFEWTMRIAFLEDILQGLLYLQNSAVGYHGRLTSDCCHIDRRFLMKLSDYGLPSFFSHNMLESWLAKRDAKFLESQLWQAPELVQSNNELTDGPSRSVRHGPELDVYSYGIILQEVILRAPPYSMHTDLDHDAISTYLRIGRRLNDKPLRPFFPPDMVGLADGSLMELAEKCWSENPRERPKLSAIKECVKAAAANMNIKDSGSIMDMLLTQMEQQNARLQAVVEEKGKHILVEKLQAEKVIHACLQKDVAEKLKQHQDISPEAMEIVTILLVQIAQFERILADSTPNQLIDVLNDYNLFIDKAVSRFDCHKIDSELDLITVASGVPNRNGILNAREICRLALTLQYRIRELRFHHRPNDPIKLQMGVHSGPCVSAVVGRMIPRYTLFGDTIEITKRMLSTGTTQKIHISTYTKDVLETFGSFRTEERGEVFVKGKGALTTYWLTGEDGNKELKTLQTKYEASLFLDRDED</sequence>
<dbReference type="SUPFAM" id="SSF55073">
    <property type="entry name" value="Nucleotide cyclase"/>
    <property type="match status" value="1"/>
</dbReference>
<dbReference type="GO" id="GO:0004672">
    <property type="term" value="F:protein kinase activity"/>
    <property type="evidence" value="ECO:0007669"/>
    <property type="project" value="InterPro"/>
</dbReference>
<dbReference type="InterPro" id="IPR050401">
    <property type="entry name" value="Cyclic_nucleotide_synthase"/>
</dbReference>
<evidence type="ECO:0000256" key="3">
    <source>
        <dbReference type="ARBA" id="ARBA00012202"/>
    </source>
</evidence>
<reference evidence="13 14" key="1">
    <citation type="journal article" date="2016" name="Nat. Commun.">
        <title>Extremotolerant tardigrade genome and improved radiotolerance of human cultured cells by tardigrade-unique protein.</title>
        <authorList>
            <person name="Hashimoto T."/>
            <person name="Horikawa D.D."/>
            <person name="Saito Y."/>
            <person name="Kuwahara H."/>
            <person name="Kozuka-Hata H."/>
            <person name="Shin-I T."/>
            <person name="Minakuchi Y."/>
            <person name="Ohishi K."/>
            <person name="Motoyama A."/>
            <person name="Aizu T."/>
            <person name="Enomoto A."/>
            <person name="Kondo K."/>
            <person name="Tanaka S."/>
            <person name="Hara Y."/>
            <person name="Koshikawa S."/>
            <person name="Sagara H."/>
            <person name="Miura T."/>
            <person name="Yokobori S."/>
            <person name="Miyagawa K."/>
            <person name="Suzuki Y."/>
            <person name="Kubo T."/>
            <person name="Oyama M."/>
            <person name="Kohara Y."/>
            <person name="Fujiyama A."/>
            <person name="Arakawa K."/>
            <person name="Katayama T."/>
            <person name="Toyoda A."/>
            <person name="Kunieda T."/>
        </authorList>
    </citation>
    <scope>NUCLEOTIDE SEQUENCE [LARGE SCALE GENOMIC DNA]</scope>
    <source>
        <strain evidence="13 14">YOKOZUNA-1</strain>
    </source>
</reference>
<dbReference type="STRING" id="947166.A0A1D1UMH7"/>
<dbReference type="GO" id="GO:0035556">
    <property type="term" value="P:intracellular signal transduction"/>
    <property type="evidence" value="ECO:0007669"/>
    <property type="project" value="InterPro"/>
</dbReference>
<dbReference type="SUPFAM" id="SSF56112">
    <property type="entry name" value="Protein kinase-like (PK-like)"/>
    <property type="match status" value="1"/>
</dbReference>
<dbReference type="InterPro" id="IPR011009">
    <property type="entry name" value="Kinase-like_dom_sf"/>
</dbReference>
<keyword evidence="9" id="KW-0456">Lyase</keyword>
<dbReference type="InterPro" id="IPR001054">
    <property type="entry name" value="A/G_cyclase"/>
</dbReference>
<dbReference type="GO" id="GO:0004383">
    <property type="term" value="F:guanylate cyclase activity"/>
    <property type="evidence" value="ECO:0007669"/>
    <property type="project" value="UniProtKB-EC"/>
</dbReference>
<evidence type="ECO:0000256" key="7">
    <source>
        <dbReference type="ARBA" id="ARBA00023136"/>
    </source>
</evidence>
<evidence type="ECO:0000256" key="6">
    <source>
        <dbReference type="ARBA" id="ARBA00022989"/>
    </source>
</evidence>
<dbReference type="GO" id="GO:0007168">
    <property type="term" value="P:receptor guanylyl cyclase signaling pathway"/>
    <property type="evidence" value="ECO:0007669"/>
    <property type="project" value="TreeGrafter"/>
</dbReference>
<dbReference type="CDD" id="cd07302">
    <property type="entry name" value="CHD"/>
    <property type="match status" value="1"/>
</dbReference>
<keyword evidence="8" id="KW-0325">Glycoprotein</keyword>
<dbReference type="Pfam" id="PF00211">
    <property type="entry name" value="Guanylate_cyc"/>
    <property type="match status" value="1"/>
</dbReference>
<keyword evidence="14" id="KW-1185">Reference proteome</keyword>
<dbReference type="InterPro" id="IPR029787">
    <property type="entry name" value="Nucleotide_cyclase"/>
</dbReference>
<dbReference type="Pfam" id="PF01094">
    <property type="entry name" value="ANF_receptor"/>
    <property type="match status" value="1"/>
</dbReference>
<feature type="domain" description="Protein kinase" evidence="11">
    <location>
        <begin position="466"/>
        <end position="783"/>
    </location>
</feature>
<evidence type="ECO:0000256" key="10">
    <source>
        <dbReference type="ARBA" id="ARBA00023293"/>
    </source>
</evidence>
<dbReference type="OrthoDB" id="1890790at2759"/>
<evidence type="ECO:0000313" key="14">
    <source>
        <dbReference type="Proteomes" id="UP000186922"/>
    </source>
</evidence>
<comment type="subcellular location">
    <subcellularLocation>
        <location evidence="2">Membrane</location>
        <topology evidence="2">Single-pass membrane protein</topology>
    </subcellularLocation>
</comment>
<dbReference type="Pfam" id="PF07714">
    <property type="entry name" value="PK_Tyr_Ser-Thr"/>
    <property type="match status" value="1"/>
</dbReference>
<dbReference type="Gene3D" id="1.10.510.10">
    <property type="entry name" value="Transferase(Phosphotransferase) domain 1"/>
    <property type="match status" value="1"/>
</dbReference>
<proteinExistence type="predicted"/>
<evidence type="ECO:0000256" key="2">
    <source>
        <dbReference type="ARBA" id="ARBA00004167"/>
    </source>
</evidence>
<dbReference type="SUPFAM" id="SSF53822">
    <property type="entry name" value="Periplasmic binding protein-like I"/>
    <property type="match status" value="1"/>
</dbReference>
<dbReference type="InterPro" id="IPR000719">
    <property type="entry name" value="Prot_kinase_dom"/>
</dbReference>
<dbReference type="EC" id="4.6.1.2" evidence="3"/>
<evidence type="ECO:0000259" key="12">
    <source>
        <dbReference type="PROSITE" id="PS50125"/>
    </source>
</evidence>
<dbReference type="PROSITE" id="PS50125">
    <property type="entry name" value="GUANYLATE_CYCLASE_2"/>
    <property type="match status" value="1"/>
</dbReference>
<dbReference type="GO" id="GO:0005886">
    <property type="term" value="C:plasma membrane"/>
    <property type="evidence" value="ECO:0007669"/>
    <property type="project" value="TreeGrafter"/>
</dbReference>
<dbReference type="InterPro" id="IPR028082">
    <property type="entry name" value="Peripla_BP_I"/>
</dbReference>
<comment type="catalytic activity">
    <reaction evidence="1">
        <text>GTP = 3',5'-cyclic GMP + diphosphate</text>
        <dbReference type="Rhea" id="RHEA:13665"/>
        <dbReference type="ChEBI" id="CHEBI:33019"/>
        <dbReference type="ChEBI" id="CHEBI:37565"/>
        <dbReference type="ChEBI" id="CHEBI:57746"/>
        <dbReference type="EC" id="4.6.1.2"/>
    </reaction>
</comment>
<protein>
    <recommendedName>
        <fullName evidence="3">guanylate cyclase</fullName>
        <ecNumber evidence="3">4.6.1.2</ecNumber>
    </recommendedName>
</protein>
<dbReference type="PROSITE" id="PS50011">
    <property type="entry name" value="PROTEIN_KINASE_DOM"/>
    <property type="match status" value="1"/>
</dbReference>
<comment type="caution">
    <text evidence="13">The sequence shown here is derived from an EMBL/GenBank/DDBJ whole genome shotgun (WGS) entry which is preliminary data.</text>
</comment>
<dbReference type="AlphaFoldDB" id="A0A1D1UMH7"/>
<evidence type="ECO:0000259" key="11">
    <source>
        <dbReference type="PROSITE" id="PS50011"/>
    </source>
</evidence>
<organism evidence="13 14">
    <name type="scientific">Ramazzottius varieornatus</name>
    <name type="common">Water bear</name>
    <name type="synonym">Tardigrade</name>
    <dbReference type="NCBI Taxonomy" id="947166"/>
    <lineage>
        <taxon>Eukaryota</taxon>
        <taxon>Metazoa</taxon>
        <taxon>Ecdysozoa</taxon>
        <taxon>Tardigrada</taxon>
        <taxon>Eutardigrada</taxon>
        <taxon>Parachela</taxon>
        <taxon>Hypsibioidea</taxon>
        <taxon>Ramazzottiidae</taxon>
        <taxon>Ramazzottius</taxon>
    </lineage>
</organism>
<dbReference type="InterPro" id="IPR001828">
    <property type="entry name" value="ANF_lig-bd_rcpt"/>
</dbReference>
<dbReference type="Proteomes" id="UP000186922">
    <property type="component" value="Unassembled WGS sequence"/>
</dbReference>
<dbReference type="PANTHER" id="PTHR11920:SF501">
    <property type="entry name" value="GUANYLATE CYCLASE 32E"/>
    <property type="match status" value="1"/>
</dbReference>
<evidence type="ECO:0000256" key="8">
    <source>
        <dbReference type="ARBA" id="ARBA00023180"/>
    </source>
</evidence>